<reference evidence="2" key="1">
    <citation type="journal article" date="2013" name="G3 (Bethesda)">
        <title>Comparative genomics of a plant-pathogenic fungus, Pyrenophora tritici-repentis, reveals transduplication and the impact of repeat elements on pathogenicity and population divergence.</title>
        <authorList>
            <person name="Manning V.A."/>
            <person name="Pandelova I."/>
            <person name="Dhillon B."/>
            <person name="Wilhelm L.J."/>
            <person name="Goodwin S.B."/>
            <person name="Berlin A.M."/>
            <person name="Figueroa M."/>
            <person name="Freitag M."/>
            <person name="Hane J.K."/>
            <person name="Henrissat B."/>
            <person name="Holman W.H."/>
            <person name="Kodira C.D."/>
            <person name="Martin J."/>
            <person name="Oliver R.P."/>
            <person name="Robbertse B."/>
            <person name="Schackwitz W."/>
            <person name="Schwartz D.C."/>
            <person name="Spatafora J.W."/>
            <person name="Turgeon B.G."/>
            <person name="Yandava C."/>
            <person name="Young S."/>
            <person name="Zhou S."/>
            <person name="Zeng Q."/>
            <person name="Grigoriev I.V."/>
            <person name="Ma L.-J."/>
            <person name="Ciuffetti L.M."/>
        </authorList>
    </citation>
    <scope>NUCLEOTIDE SEQUENCE [LARGE SCALE GENOMIC DNA]</scope>
    <source>
        <strain evidence="2">Pt-1C-BFP</strain>
    </source>
</reference>
<accession>B2VTR6</accession>
<dbReference type="Proteomes" id="UP000001471">
    <property type="component" value="Unassembled WGS sequence"/>
</dbReference>
<dbReference type="InParanoid" id="B2VTR6"/>
<proteinExistence type="predicted"/>
<evidence type="ECO:0000313" key="2">
    <source>
        <dbReference type="Proteomes" id="UP000001471"/>
    </source>
</evidence>
<protein>
    <submittedName>
        <fullName evidence="1">Uncharacterized protein</fullName>
    </submittedName>
</protein>
<sequence>MPLAAGRCAVGVGTRATSTIVMVKGTEVCMAAVLGPHPVAHRVWAKGGLTCKDPQHEGQVSEGPWLPLLLAQCVLSTGS</sequence>
<dbReference type="HOGENOM" id="CLU_2607169_0_0_1"/>
<evidence type="ECO:0000313" key="1">
    <source>
        <dbReference type="EMBL" id="EDU40349.1"/>
    </source>
</evidence>
<organism evidence="1 2">
    <name type="scientific">Pyrenophora tritici-repentis (strain Pt-1C-BFP)</name>
    <name type="common">Wheat tan spot fungus</name>
    <name type="synonym">Drechslera tritici-repentis</name>
    <dbReference type="NCBI Taxonomy" id="426418"/>
    <lineage>
        <taxon>Eukaryota</taxon>
        <taxon>Fungi</taxon>
        <taxon>Dikarya</taxon>
        <taxon>Ascomycota</taxon>
        <taxon>Pezizomycotina</taxon>
        <taxon>Dothideomycetes</taxon>
        <taxon>Pleosporomycetidae</taxon>
        <taxon>Pleosporales</taxon>
        <taxon>Pleosporineae</taxon>
        <taxon>Pleosporaceae</taxon>
        <taxon>Pyrenophora</taxon>
    </lineage>
</organism>
<dbReference type="EMBL" id="DS231615">
    <property type="protein sequence ID" value="EDU40349.1"/>
    <property type="molecule type" value="Genomic_DNA"/>
</dbReference>
<gene>
    <name evidence="1" type="ORF">PTRG_00911</name>
</gene>
<dbReference type="AlphaFoldDB" id="B2VTR6"/>
<name>B2VTR6_PYRTR</name>